<dbReference type="InterPro" id="IPR036265">
    <property type="entry name" value="HIT-like_sf"/>
</dbReference>
<evidence type="ECO:0000313" key="6">
    <source>
        <dbReference type="Proteomes" id="UP000198640"/>
    </source>
</evidence>
<evidence type="ECO:0000256" key="2">
    <source>
        <dbReference type="PIRSR" id="PIRSR601310-3"/>
    </source>
</evidence>
<dbReference type="CDD" id="cd01276">
    <property type="entry name" value="PKCI_related"/>
    <property type="match status" value="1"/>
</dbReference>
<dbReference type="Proteomes" id="UP000198640">
    <property type="component" value="Unassembled WGS sequence"/>
</dbReference>
<evidence type="ECO:0000256" key="1">
    <source>
        <dbReference type="PIRSR" id="PIRSR601310-1"/>
    </source>
</evidence>
<dbReference type="InterPro" id="IPR019808">
    <property type="entry name" value="Histidine_triad_CS"/>
</dbReference>
<sequence length="116" mass="13035">MEDCIFCKIVRGEIPARKIHEDEDTLAFLDIHPVAPVHFLLIPKQHIESLSETDSAHQQLLGKMMWLAPRLAAAQGCQDGFRAIINNGRIGGQEVPHLHIHIIGGKNRLPAMIRYD</sequence>
<proteinExistence type="predicted"/>
<dbReference type="Gene3D" id="3.30.428.10">
    <property type="entry name" value="HIT-like"/>
    <property type="match status" value="1"/>
</dbReference>
<protein>
    <submittedName>
        <fullName evidence="5">Histidine triad (HIT) family protein</fullName>
    </submittedName>
</protein>
<dbReference type="STRING" id="44576.SAMN05421881_10515"/>
<feature type="short sequence motif" description="Histidine triad motif" evidence="2 3">
    <location>
        <begin position="97"/>
        <end position="101"/>
    </location>
</feature>
<dbReference type="AlphaFoldDB" id="A0A1H3LML5"/>
<dbReference type="InterPro" id="IPR001310">
    <property type="entry name" value="Histidine_triad_HIT"/>
</dbReference>
<dbReference type="Pfam" id="PF01230">
    <property type="entry name" value="HIT"/>
    <property type="match status" value="1"/>
</dbReference>
<dbReference type="PANTHER" id="PTHR23089">
    <property type="entry name" value="HISTIDINE TRIAD HIT PROTEIN"/>
    <property type="match status" value="1"/>
</dbReference>
<feature type="domain" description="HIT" evidence="4">
    <location>
        <begin position="5"/>
        <end position="116"/>
    </location>
</feature>
<organism evidence="5 6">
    <name type="scientific">Nitrosomonas halophila</name>
    <dbReference type="NCBI Taxonomy" id="44576"/>
    <lineage>
        <taxon>Bacteria</taxon>
        <taxon>Pseudomonadati</taxon>
        <taxon>Pseudomonadota</taxon>
        <taxon>Betaproteobacteria</taxon>
        <taxon>Nitrosomonadales</taxon>
        <taxon>Nitrosomonadaceae</taxon>
        <taxon>Nitrosomonas</taxon>
    </lineage>
</organism>
<dbReference type="GO" id="GO:0003824">
    <property type="term" value="F:catalytic activity"/>
    <property type="evidence" value="ECO:0007669"/>
    <property type="project" value="InterPro"/>
</dbReference>
<dbReference type="PROSITE" id="PS00892">
    <property type="entry name" value="HIT_1"/>
    <property type="match status" value="1"/>
</dbReference>
<dbReference type="PROSITE" id="PS51084">
    <property type="entry name" value="HIT_2"/>
    <property type="match status" value="1"/>
</dbReference>
<dbReference type="EMBL" id="FNOY01000051">
    <property type="protein sequence ID" value="SDY65613.1"/>
    <property type="molecule type" value="Genomic_DNA"/>
</dbReference>
<dbReference type="PRINTS" id="PR00332">
    <property type="entry name" value="HISTRIAD"/>
</dbReference>
<evidence type="ECO:0000259" key="4">
    <source>
        <dbReference type="PROSITE" id="PS51084"/>
    </source>
</evidence>
<dbReference type="SUPFAM" id="SSF54197">
    <property type="entry name" value="HIT-like"/>
    <property type="match status" value="1"/>
</dbReference>
<keyword evidence="6" id="KW-1185">Reference proteome</keyword>
<evidence type="ECO:0000256" key="3">
    <source>
        <dbReference type="PROSITE-ProRule" id="PRU00464"/>
    </source>
</evidence>
<gene>
    <name evidence="5" type="ORF">SAMN05421881_10515</name>
</gene>
<dbReference type="InterPro" id="IPR011146">
    <property type="entry name" value="HIT-like"/>
</dbReference>
<dbReference type="OrthoDB" id="9784774at2"/>
<name>A0A1H3LML5_9PROT</name>
<dbReference type="RefSeq" id="WP_090415034.1">
    <property type="nucleotide sequence ID" value="NZ_FNOY01000051.1"/>
</dbReference>
<evidence type="ECO:0000313" key="5">
    <source>
        <dbReference type="EMBL" id="SDY65613.1"/>
    </source>
</evidence>
<accession>A0A1H3LML5</accession>
<feature type="active site" description="Tele-AMP-histidine intermediate" evidence="1">
    <location>
        <position position="99"/>
    </location>
</feature>
<reference evidence="5 6" key="1">
    <citation type="submission" date="2016-10" db="EMBL/GenBank/DDBJ databases">
        <authorList>
            <person name="de Groot N.N."/>
        </authorList>
    </citation>
    <scope>NUCLEOTIDE SEQUENCE [LARGE SCALE GENOMIC DNA]</scope>
    <source>
        <strain evidence="5 6">Nm1</strain>
    </source>
</reference>